<keyword evidence="2 5" id="KW-0812">Transmembrane</keyword>
<feature type="transmembrane region" description="Helical" evidence="5">
    <location>
        <begin position="97"/>
        <end position="119"/>
    </location>
</feature>
<name>A0A6A9V0X6_9ACTN</name>
<dbReference type="RefSeq" id="WP_331714573.1">
    <property type="nucleotide sequence ID" value="NZ_WPCU01000005.1"/>
</dbReference>
<evidence type="ECO:0000256" key="5">
    <source>
        <dbReference type="SAM" id="Phobius"/>
    </source>
</evidence>
<evidence type="ECO:0000256" key="1">
    <source>
        <dbReference type="ARBA" id="ARBA00004141"/>
    </source>
</evidence>
<dbReference type="CDD" id="cd16914">
    <property type="entry name" value="EcfT"/>
    <property type="match status" value="1"/>
</dbReference>
<feature type="transmembrane region" description="Helical" evidence="5">
    <location>
        <begin position="69"/>
        <end position="85"/>
    </location>
</feature>
<evidence type="ECO:0000256" key="3">
    <source>
        <dbReference type="ARBA" id="ARBA00022989"/>
    </source>
</evidence>
<dbReference type="PANTHER" id="PTHR33514:SF13">
    <property type="entry name" value="PROTEIN ABCI12, CHLOROPLASTIC"/>
    <property type="match status" value="1"/>
</dbReference>
<feature type="transmembrane region" description="Helical" evidence="5">
    <location>
        <begin position="36"/>
        <end position="57"/>
    </location>
</feature>
<dbReference type="InterPro" id="IPR003339">
    <property type="entry name" value="ABC/ECF_trnsptr_transmembrane"/>
</dbReference>
<dbReference type="Proteomes" id="UP000435304">
    <property type="component" value="Unassembled WGS sequence"/>
</dbReference>
<organism evidence="6 7">
    <name type="scientific">Auraticoccus cholistanensis</name>
    <dbReference type="NCBI Taxonomy" id="2656650"/>
    <lineage>
        <taxon>Bacteria</taxon>
        <taxon>Bacillati</taxon>
        <taxon>Actinomycetota</taxon>
        <taxon>Actinomycetes</taxon>
        <taxon>Propionibacteriales</taxon>
        <taxon>Propionibacteriaceae</taxon>
        <taxon>Auraticoccus</taxon>
    </lineage>
</organism>
<dbReference type="AlphaFoldDB" id="A0A6A9V0X6"/>
<keyword evidence="3 5" id="KW-1133">Transmembrane helix</keyword>
<dbReference type="EMBL" id="WPCU01000005">
    <property type="protein sequence ID" value="MVA76120.1"/>
    <property type="molecule type" value="Genomic_DNA"/>
</dbReference>
<comment type="caution">
    <text evidence="6">The sequence shown here is derived from an EMBL/GenBank/DDBJ whole genome shotgun (WGS) entry which is preliminary data.</text>
</comment>
<sequence length="208" mass="21861">MSAGLLGLHRPGSTWLHRTPPGAKLAGLALLGTSSVLLRGPAAALALLALAGLLVVCSRMGVRSLLRSLRRLLLVVVLLGGWQLWQQGAARAVESVAELVALVLLATVLTVTTPVDALLQTLTRLLRPLRPLGVDADQVALAFTLVLRAVPATMEIAEETRQAALARGLQRDPRARLVPLVLRVVGRARATGEALHARGIGDQPGPGR</sequence>
<dbReference type="GO" id="GO:0005886">
    <property type="term" value="C:plasma membrane"/>
    <property type="evidence" value="ECO:0007669"/>
    <property type="project" value="UniProtKB-ARBA"/>
</dbReference>
<evidence type="ECO:0000313" key="6">
    <source>
        <dbReference type="EMBL" id="MVA76120.1"/>
    </source>
</evidence>
<comment type="subcellular location">
    <subcellularLocation>
        <location evidence="1">Membrane</location>
        <topology evidence="1">Multi-pass membrane protein</topology>
    </subcellularLocation>
</comment>
<reference evidence="6 7" key="1">
    <citation type="submission" date="2019-12" db="EMBL/GenBank/DDBJ databases">
        <title>Auraticoccus cholistani sp. nov., an actinomycete isolated from soil of Cholistan desert.</title>
        <authorList>
            <person name="Cheema M.T."/>
        </authorList>
    </citation>
    <scope>NUCLEOTIDE SEQUENCE [LARGE SCALE GENOMIC DNA]</scope>
    <source>
        <strain evidence="6 7">F435</strain>
    </source>
</reference>
<protein>
    <submittedName>
        <fullName evidence="6">Energy-coupling factor transporter transmembrane protein EcfT</fullName>
    </submittedName>
</protein>
<gene>
    <name evidence="6" type="ORF">GC722_08805</name>
</gene>
<proteinExistence type="predicted"/>
<evidence type="ECO:0000256" key="2">
    <source>
        <dbReference type="ARBA" id="ARBA00022692"/>
    </source>
</evidence>
<evidence type="ECO:0000256" key="4">
    <source>
        <dbReference type="ARBA" id="ARBA00023136"/>
    </source>
</evidence>
<keyword evidence="7" id="KW-1185">Reference proteome</keyword>
<dbReference type="PANTHER" id="PTHR33514">
    <property type="entry name" value="PROTEIN ABCI12, CHLOROPLASTIC"/>
    <property type="match status" value="1"/>
</dbReference>
<accession>A0A6A9V0X6</accession>
<evidence type="ECO:0000313" key="7">
    <source>
        <dbReference type="Proteomes" id="UP000435304"/>
    </source>
</evidence>
<keyword evidence="4 5" id="KW-0472">Membrane</keyword>
<dbReference type="Pfam" id="PF02361">
    <property type="entry name" value="CbiQ"/>
    <property type="match status" value="1"/>
</dbReference>